<dbReference type="EMBL" id="JAVLET010000004">
    <property type="protein sequence ID" value="KAL0470928.1"/>
    <property type="molecule type" value="Genomic_DNA"/>
</dbReference>
<gene>
    <name evidence="1" type="ORF">QR685DRAFT_441106</name>
</gene>
<accession>A0ABR3DGC9</accession>
<protein>
    <submittedName>
        <fullName evidence="1">Uncharacterized protein</fullName>
    </submittedName>
</protein>
<evidence type="ECO:0000313" key="2">
    <source>
        <dbReference type="Proteomes" id="UP001451303"/>
    </source>
</evidence>
<reference evidence="1 2" key="1">
    <citation type="submission" date="2023-09" db="EMBL/GenBank/DDBJ databases">
        <title>Multi-omics analysis of a traditional fermented food reveals byproduct-associated fungal strains for waste-to-food upcycling.</title>
        <authorList>
            <consortium name="Lawrence Berkeley National Laboratory"/>
            <person name="Rekdal V.M."/>
            <person name="Villalobos-Escobedo J.M."/>
            <person name="Rodriguez-Valeron N."/>
            <person name="Garcia M.O."/>
            <person name="Vasquez D.P."/>
            <person name="Damayanti I."/>
            <person name="Sorensen P.M."/>
            <person name="Baidoo E.E."/>
            <person name="De Carvalho A.C."/>
            <person name="Riley R."/>
            <person name="Lipzen A."/>
            <person name="He G."/>
            <person name="Yan M."/>
            <person name="Haridas S."/>
            <person name="Daum C."/>
            <person name="Yoshinaga Y."/>
            <person name="Ng V."/>
            <person name="Grigoriev I.V."/>
            <person name="Munk R."/>
            <person name="Nuraida L."/>
            <person name="Wijaya C.H."/>
            <person name="Morales P.-C."/>
            <person name="Keasling J.D."/>
        </authorList>
    </citation>
    <scope>NUCLEOTIDE SEQUENCE [LARGE SCALE GENOMIC DNA]</scope>
    <source>
        <strain evidence="1 2">FGSC 2613</strain>
    </source>
</reference>
<dbReference type="Proteomes" id="UP001451303">
    <property type="component" value="Unassembled WGS sequence"/>
</dbReference>
<sequence>MVRNQDPLFCMLVSRHPVLRAEMEQGHKRHGLCGFHQPFQPSAFSTFTPFPFVDRAAPLARGAQAIACHPDWFRPMPETPVR</sequence>
<name>A0ABR3DGC9_NEUIN</name>
<comment type="caution">
    <text evidence="1">The sequence shown here is derived from an EMBL/GenBank/DDBJ whole genome shotgun (WGS) entry which is preliminary data.</text>
</comment>
<evidence type="ECO:0000313" key="1">
    <source>
        <dbReference type="EMBL" id="KAL0470928.1"/>
    </source>
</evidence>
<keyword evidence="2" id="KW-1185">Reference proteome</keyword>
<organism evidence="1 2">
    <name type="scientific">Neurospora intermedia</name>
    <dbReference type="NCBI Taxonomy" id="5142"/>
    <lineage>
        <taxon>Eukaryota</taxon>
        <taxon>Fungi</taxon>
        <taxon>Dikarya</taxon>
        <taxon>Ascomycota</taxon>
        <taxon>Pezizomycotina</taxon>
        <taxon>Sordariomycetes</taxon>
        <taxon>Sordariomycetidae</taxon>
        <taxon>Sordariales</taxon>
        <taxon>Sordariaceae</taxon>
        <taxon>Neurospora</taxon>
    </lineage>
</organism>
<proteinExistence type="predicted"/>